<gene>
    <name evidence="1" type="ORF">C4900_08270</name>
</gene>
<reference evidence="1 2" key="1">
    <citation type="submission" date="2018-02" db="EMBL/GenBank/DDBJ databases">
        <title>Insights into the biology of acidophilic members of the Acidiferrobacteraceae family derived from comparative genomic analyses.</title>
        <authorList>
            <person name="Issotta F."/>
            <person name="Thyssen C."/>
            <person name="Mena C."/>
            <person name="Moya A."/>
            <person name="Bellenberg S."/>
            <person name="Sproer C."/>
            <person name="Covarrubias P.C."/>
            <person name="Sand W."/>
            <person name="Quatrini R."/>
            <person name="Vera M."/>
        </authorList>
    </citation>
    <scope>NUCLEOTIDE SEQUENCE [LARGE SCALE GENOMIC DNA]</scope>
    <source>
        <strain evidence="2">m-1</strain>
    </source>
</reference>
<sequence>MAIMVGRAPSPADQGGEGSCGDKALNTLRAMRKAAVNNEKDGVTPACPQALEKGYDGAPP</sequence>
<dbReference type="AlphaFoldDB" id="A0A1C2G0U0"/>
<evidence type="ECO:0000313" key="1">
    <source>
        <dbReference type="EMBL" id="RCN55894.1"/>
    </source>
</evidence>
<name>A0A1C2G0U0_9GAMM</name>
<dbReference type="EMBL" id="PSYR01000002">
    <property type="protein sequence ID" value="RCN55894.1"/>
    <property type="molecule type" value="Genomic_DNA"/>
</dbReference>
<proteinExistence type="predicted"/>
<dbReference type="STRING" id="163359.A9R16_13155"/>
<accession>A0A1C2G0U0</accession>
<organism evidence="1 2">
    <name type="scientific">Acidiferrobacter thiooxydans</name>
    <dbReference type="NCBI Taxonomy" id="163359"/>
    <lineage>
        <taxon>Bacteria</taxon>
        <taxon>Pseudomonadati</taxon>
        <taxon>Pseudomonadota</taxon>
        <taxon>Gammaproteobacteria</taxon>
        <taxon>Acidiferrobacterales</taxon>
        <taxon>Acidiferrobacteraceae</taxon>
        <taxon>Acidiferrobacter</taxon>
    </lineage>
</organism>
<protein>
    <submittedName>
        <fullName evidence="1">Uncharacterized protein</fullName>
    </submittedName>
</protein>
<comment type="caution">
    <text evidence="1">The sequence shown here is derived from an EMBL/GenBank/DDBJ whole genome shotgun (WGS) entry which is preliminary data.</text>
</comment>
<evidence type="ECO:0000313" key="2">
    <source>
        <dbReference type="Proteomes" id="UP000253250"/>
    </source>
</evidence>
<keyword evidence="2" id="KW-1185">Reference proteome</keyword>
<dbReference type="Proteomes" id="UP000253250">
    <property type="component" value="Unassembled WGS sequence"/>
</dbReference>